<accession>T1DDC5</accession>
<keyword evidence="1" id="KW-0805">Transcription regulation</keyword>
<dbReference type="SUPFAM" id="SSF46689">
    <property type="entry name" value="Homeodomain-like"/>
    <property type="match status" value="2"/>
</dbReference>
<dbReference type="AlphaFoldDB" id="T1DDC5"/>
<evidence type="ECO:0000256" key="2">
    <source>
        <dbReference type="ARBA" id="ARBA00023125"/>
    </source>
</evidence>
<dbReference type="InterPro" id="IPR009057">
    <property type="entry name" value="Homeodomain-like_sf"/>
</dbReference>
<reference evidence="5" key="2">
    <citation type="journal article" date="2014" name="ISME J.">
        <title>Microbial stratification in low pH oxic and suboxic macroscopic growths along an acid mine drainage.</title>
        <authorList>
            <person name="Mendez-Garcia C."/>
            <person name="Mesa V."/>
            <person name="Sprenger R.R."/>
            <person name="Richter M."/>
            <person name="Diez M.S."/>
            <person name="Solano J."/>
            <person name="Bargiela R."/>
            <person name="Golyshina O.V."/>
            <person name="Manteca A."/>
            <person name="Ramos J.L."/>
            <person name="Gallego J.R."/>
            <person name="Llorente I."/>
            <person name="Martins Dos Santos V.A."/>
            <person name="Jensen O.N."/>
            <person name="Pelaez A.I."/>
            <person name="Sanchez J."/>
            <person name="Ferrer M."/>
        </authorList>
    </citation>
    <scope>NUCLEOTIDE SEQUENCE</scope>
</reference>
<dbReference type="InterPro" id="IPR020449">
    <property type="entry name" value="Tscrpt_reg_AraC-type_HTH"/>
</dbReference>
<dbReference type="SMART" id="SM00342">
    <property type="entry name" value="HTH_ARAC"/>
    <property type="match status" value="1"/>
</dbReference>
<evidence type="ECO:0000313" key="5">
    <source>
        <dbReference type="EMBL" id="EQD80040.1"/>
    </source>
</evidence>
<dbReference type="InterPro" id="IPR018062">
    <property type="entry name" value="HTH_AraC-typ_CS"/>
</dbReference>
<evidence type="ECO:0000259" key="4">
    <source>
        <dbReference type="PROSITE" id="PS01124"/>
    </source>
</evidence>
<feature type="domain" description="HTH araC/xylS-type" evidence="4">
    <location>
        <begin position="56"/>
        <end position="152"/>
    </location>
</feature>
<organism evidence="5">
    <name type="scientific">mine drainage metagenome</name>
    <dbReference type="NCBI Taxonomy" id="410659"/>
    <lineage>
        <taxon>unclassified sequences</taxon>
        <taxon>metagenomes</taxon>
        <taxon>ecological metagenomes</taxon>
    </lineage>
</organism>
<feature type="non-terminal residue" evidence="5">
    <location>
        <position position="152"/>
    </location>
</feature>
<protein>
    <submittedName>
        <fullName evidence="5">Xylose operon regulatory protein</fullName>
    </submittedName>
</protein>
<dbReference type="Gene3D" id="3.40.50.2300">
    <property type="match status" value="2"/>
</dbReference>
<proteinExistence type="predicted"/>
<dbReference type="PROSITE" id="PS01124">
    <property type="entry name" value="HTH_ARAC_FAMILY_2"/>
    <property type="match status" value="1"/>
</dbReference>
<evidence type="ECO:0000256" key="3">
    <source>
        <dbReference type="ARBA" id="ARBA00023163"/>
    </source>
</evidence>
<keyword evidence="3" id="KW-0804">Transcription</keyword>
<dbReference type="Gene3D" id="1.10.10.60">
    <property type="entry name" value="Homeodomain-like"/>
    <property type="match status" value="1"/>
</dbReference>
<dbReference type="EMBL" id="AUZX01000996">
    <property type="protein sequence ID" value="EQD80040.1"/>
    <property type="molecule type" value="Genomic_DNA"/>
</dbReference>
<dbReference type="PANTHER" id="PTHR43280">
    <property type="entry name" value="ARAC-FAMILY TRANSCRIPTIONAL REGULATOR"/>
    <property type="match status" value="1"/>
</dbReference>
<dbReference type="PROSITE" id="PS00041">
    <property type="entry name" value="HTH_ARAC_FAMILY_1"/>
    <property type="match status" value="1"/>
</dbReference>
<gene>
    <name evidence="5" type="ORF">B1A_01306</name>
</gene>
<keyword evidence="2" id="KW-0238">DNA-binding</keyword>
<dbReference type="InterPro" id="IPR018060">
    <property type="entry name" value="HTH_AraC"/>
</dbReference>
<dbReference type="PANTHER" id="PTHR43280:SF2">
    <property type="entry name" value="HTH-TYPE TRANSCRIPTIONAL REGULATOR EXSA"/>
    <property type="match status" value="1"/>
</dbReference>
<dbReference type="Pfam" id="PF12833">
    <property type="entry name" value="HTH_18"/>
    <property type="match status" value="1"/>
</dbReference>
<reference evidence="5" key="1">
    <citation type="submission" date="2013-08" db="EMBL/GenBank/DDBJ databases">
        <authorList>
            <person name="Mendez C."/>
            <person name="Richter M."/>
            <person name="Ferrer M."/>
            <person name="Sanchez J."/>
        </authorList>
    </citation>
    <scope>NUCLEOTIDE SEQUENCE</scope>
</reference>
<name>T1DDC5_9ZZZZ</name>
<dbReference type="PRINTS" id="PR00032">
    <property type="entry name" value="HTHARAC"/>
</dbReference>
<dbReference type="GO" id="GO:0003700">
    <property type="term" value="F:DNA-binding transcription factor activity"/>
    <property type="evidence" value="ECO:0007669"/>
    <property type="project" value="InterPro"/>
</dbReference>
<dbReference type="GO" id="GO:0043565">
    <property type="term" value="F:sequence-specific DNA binding"/>
    <property type="evidence" value="ECO:0007669"/>
    <property type="project" value="InterPro"/>
</dbReference>
<feature type="non-terminal residue" evidence="5">
    <location>
        <position position="1"/>
    </location>
</feature>
<sequence length="152" mass="17114">SSIPLRTNEIGFNAMDMLHALMQKQPLPSNAILLAPDRIITRRSTDLLAIVDPMVHEALTLIKQHLKNGIGLKGLALRLDVSKPTLQRHFMAALGRGPGEEIHRIQMELVQRLLADSRMPMAQIATEAGFSSPRRFSEWFRREAGTTPTHYR</sequence>
<evidence type="ECO:0000256" key="1">
    <source>
        <dbReference type="ARBA" id="ARBA00023015"/>
    </source>
</evidence>
<comment type="caution">
    <text evidence="5">The sequence shown here is derived from an EMBL/GenBank/DDBJ whole genome shotgun (WGS) entry which is preliminary data.</text>
</comment>